<dbReference type="EMBL" id="LR796419">
    <property type="protein sequence ID" value="CAB4143005.1"/>
    <property type="molecule type" value="Genomic_DNA"/>
</dbReference>
<feature type="region of interest" description="Disordered" evidence="1">
    <location>
        <begin position="528"/>
        <end position="558"/>
    </location>
</feature>
<evidence type="ECO:0000313" key="2">
    <source>
        <dbReference type="EMBL" id="CAB4143005.1"/>
    </source>
</evidence>
<organism evidence="3">
    <name type="scientific">uncultured Caudovirales phage</name>
    <dbReference type="NCBI Taxonomy" id="2100421"/>
    <lineage>
        <taxon>Viruses</taxon>
        <taxon>Duplodnaviria</taxon>
        <taxon>Heunggongvirae</taxon>
        <taxon>Uroviricota</taxon>
        <taxon>Caudoviricetes</taxon>
        <taxon>Peduoviridae</taxon>
        <taxon>Maltschvirus</taxon>
        <taxon>Maltschvirus maltsch</taxon>
    </lineage>
</organism>
<feature type="compositionally biased region" description="Polar residues" evidence="1">
    <location>
        <begin position="531"/>
        <end position="550"/>
    </location>
</feature>
<dbReference type="InterPro" id="IPR032427">
    <property type="entry name" value="P22_portal"/>
</dbReference>
<feature type="compositionally biased region" description="Polar residues" evidence="1">
    <location>
        <begin position="740"/>
        <end position="754"/>
    </location>
</feature>
<sequence>MSGYVEVPQGEGLNPEEFLPIQEPQRPVYEDNSQEQDPQATKKVPKRTGEKILKEAKERFKFCAEWEAATRKRNLDDLKFVEADSDNGYQWPTEVRRAREVDKRPALTINKTRQHCMMVINDMKQNKPTIKIKATGGGATFQAAQVLESVVRSIEYHSNASTAYDTATDSQVKMGIGYWRVVTDYVSDDSFDQEIFIRRVRDPFSVYIDPDILEADGSDANYAFIFEDMPIDEFNREHPELEGKVGRNTGLEDDSAWVGDKHVRRAEYFRRVHTKEELISFVNPNSGERVVMKSSDLSPEIVEQVKNDPETRTRMASSYEVEWYLIIGSIVIETMTWPGKYIPIVRVIGEETIIDKELDRKGHVRALKDPQRIYNYWSSSAVENVALQSKTPYIASAQAIEGYETHYATANQTNHSVLPYNAFDDQGRPLEAPRRQEPVSMPQAYISGLQISSSEMMAVSGQYENMLGEQGDEKTGIAIQERQRTGNKATFHFIDNLAVAIRFTGKILIDLIPRIYDTPRLIRTMGEDGTESQVQIDPSQQQALTQGQKPSQRDADKQAAIQQVLNPSVGKYEVQSDVGPNYATKRQEAFNAFTQVISQRPELTQLIGDILLKAGDFPMADEAAERLKRMVPKQALGEGPDPETQILMEQVEGLKQSLAAALQALADKTGETKVSQEKVAVDTFKAETDRMKAMLELVEKALANAVDPAVMAEAVKQTLLDTLGVGGSNIPDLIEGYQTMTPPDQGIDQPNSPAQPMGNPGEATPRDIQPSPDDTPIEGMRRAPDGKYYLPDPERPGKYLEVLGTT</sequence>
<accession>A0A6J5SCV6</accession>
<feature type="region of interest" description="Disordered" evidence="1">
    <location>
        <begin position="1"/>
        <end position="50"/>
    </location>
</feature>
<evidence type="ECO:0000313" key="3">
    <source>
        <dbReference type="EMBL" id="CAB4211709.1"/>
    </source>
</evidence>
<dbReference type="EMBL" id="LR797380">
    <property type="protein sequence ID" value="CAB4211709.1"/>
    <property type="molecule type" value="Genomic_DNA"/>
</dbReference>
<gene>
    <name evidence="3" type="ORF">UFOVP1414_5</name>
    <name evidence="2" type="ORF">UFOVP442_72</name>
</gene>
<proteinExistence type="predicted"/>
<dbReference type="Pfam" id="PF16510">
    <property type="entry name" value="P22_portal"/>
    <property type="match status" value="1"/>
</dbReference>
<name>A0A6J5SCV6_9CAUD</name>
<protein>
    <submittedName>
        <fullName evidence="3">Phage P22-like portal protein</fullName>
    </submittedName>
</protein>
<evidence type="ECO:0000256" key="1">
    <source>
        <dbReference type="SAM" id="MobiDB-lite"/>
    </source>
</evidence>
<reference evidence="3" key="1">
    <citation type="submission" date="2020-05" db="EMBL/GenBank/DDBJ databases">
        <authorList>
            <person name="Chiriac C."/>
            <person name="Salcher M."/>
            <person name="Ghai R."/>
            <person name="Kavagutti S V."/>
        </authorList>
    </citation>
    <scope>NUCLEOTIDE SEQUENCE</scope>
</reference>
<feature type="region of interest" description="Disordered" evidence="1">
    <location>
        <begin position="740"/>
        <end position="806"/>
    </location>
</feature>